<sequence length="79" mass="9022">MKFKQYQPARSRQLNPSRHSSSQKGYICPQTQIYDGLSAEVSTFSFPQRSVTFMLGPEFLGGISTLCFFYNLLAYKVPM</sequence>
<name>U9UV82_RHIID</name>
<protein>
    <submittedName>
        <fullName evidence="1">Uncharacterized protein</fullName>
    </submittedName>
</protein>
<gene>
    <name evidence="1" type="ORF">GLOINDRAFT_1560</name>
</gene>
<accession>U9UV82</accession>
<dbReference type="HOGENOM" id="CLU_2607191_0_0_1"/>
<proteinExistence type="predicted"/>
<organism evidence="1">
    <name type="scientific">Rhizophagus irregularis (strain DAOM 181602 / DAOM 197198 / MUCL 43194)</name>
    <name type="common">Arbuscular mycorrhizal fungus</name>
    <name type="synonym">Glomus intraradices</name>
    <dbReference type="NCBI Taxonomy" id="747089"/>
    <lineage>
        <taxon>Eukaryota</taxon>
        <taxon>Fungi</taxon>
        <taxon>Fungi incertae sedis</taxon>
        <taxon>Mucoromycota</taxon>
        <taxon>Glomeromycotina</taxon>
        <taxon>Glomeromycetes</taxon>
        <taxon>Glomerales</taxon>
        <taxon>Glomeraceae</taxon>
        <taxon>Rhizophagus</taxon>
    </lineage>
</organism>
<dbReference type="AlphaFoldDB" id="U9UV82"/>
<reference evidence="1" key="1">
    <citation type="submission" date="2013-07" db="EMBL/GenBank/DDBJ databases">
        <title>The genome of an arbuscular mycorrhizal fungus provides insights into the evolution of the oldest plant symbiosis.</title>
        <authorList>
            <consortium name="DOE Joint Genome Institute"/>
            <person name="Tisserant E."/>
            <person name="Malbreil M."/>
            <person name="Kuo A."/>
            <person name="Kohler A."/>
            <person name="Symeonidi A."/>
            <person name="Balestrini R."/>
            <person name="Charron P."/>
            <person name="Duensing N."/>
            <person name="Frei-dit-Frey N."/>
            <person name="Gianinazzi-Pearson V."/>
            <person name="Gilbert B."/>
            <person name="Handa Y."/>
            <person name="Hijri M."/>
            <person name="Kaul R."/>
            <person name="Kawaguchi M."/>
            <person name="Krajinski F."/>
            <person name="Lammers P."/>
            <person name="Lapierre D."/>
            <person name="Masclaux F.G."/>
            <person name="Murat C."/>
            <person name="Morin E."/>
            <person name="Ndikumana S."/>
            <person name="Pagni M."/>
            <person name="Petitpierre D."/>
            <person name="Requena N."/>
            <person name="Rosikiewicz P."/>
            <person name="Riley R."/>
            <person name="Saito K."/>
            <person name="San Clemente H."/>
            <person name="Shapiro H."/>
            <person name="van Tuinen D."/>
            <person name="Becard G."/>
            <person name="Bonfante P."/>
            <person name="Paszkowski U."/>
            <person name="Shachar-Hill Y."/>
            <person name="Young J.P."/>
            <person name="Sanders I.R."/>
            <person name="Henrissat B."/>
            <person name="Rensing S.A."/>
            <person name="Grigoriev I.V."/>
            <person name="Corradi N."/>
            <person name="Roux C."/>
            <person name="Martin F."/>
        </authorList>
    </citation>
    <scope>NUCLEOTIDE SEQUENCE</scope>
    <source>
        <strain evidence="1">DAOM 197198</strain>
    </source>
</reference>
<evidence type="ECO:0000313" key="1">
    <source>
        <dbReference type="EMBL" id="ESA24295.1"/>
    </source>
</evidence>
<dbReference type="EMBL" id="KI274044">
    <property type="protein sequence ID" value="ESA24295.1"/>
    <property type="molecule type" value="Genomic_DNA"/>
</dbReference>